<accession>A0ABQ6YHT7</accession>
<proteinExistence type="predicted"/>
<reference evidence="1 2" key="1">
    <citation type="submission" date="2019-07" db="EMBL/GenBank/DDBJ databases">
        <title>Genomic Encyclopedia of Type Strains, Phase IV (KMG-IV): sequencing the most valuable type-strain genomes for metagenomic binning, comparative biology and taxonomic classification.</title>
        <authorList>
            <person name="Goeker M."/>
        </authorList>
    </citation>
    <scope>NUCLEOTIDE SEQUENCE [LARGE SCALE GENOMIC DNA]</scope>
    <source>
        <strain evidence="1 2">DSM 44831</strain>
    </source>
</reference>
<evidence type="ECO:0008006" key="3">
    <source>
        <dbReference type="Google" id="ProtNLM"/>
    </source>
</evidence>
<sequence length="455" mass="48153">MVSTRAGRIVVDEAGGVGWFAHRAAALPAAELRVSTGVSIAIDPLAPTDPLGWSVDPRTDPTALAEVFAEPALAALVARLRVDGVSVAHFDCPTLPAAWAHRAHVAAVARWTLRPLDSGALLLDEALAEHRCGRDAVARRLFGHGAYVLPSLGEQAVEGELSSAATDLLRDAVAVATELGLGEDIVDLAEQLAGIDDVRLSAALAEWRAADESALIGAGPFAHDRVAPVDDVEYAMVDPTVVPPRILAWPGPARPEIRIDYRAADRTYELRSRLAAGVDPWCAEAAELLAYTTEEATGRLLGVAPVEARTDGGLYAELPEVGDQPRGARSFGLFSAETAPEHLRGSLFGRTGIEVDRELLEGWNLHRAAAARLSIAGDNHFPAEVTELLMAAETAVGNARAQMDDLLLTDHPDSVSRVLRARLDAIEAYLELLSGGDPAPGAVLLCELTGPTDER</sequence>
<comment type="caution">
    <text evidence="1">The sequence shown here is derived from an EMBL/GenBank/DDBJ whole genome shotgun (WGS) entry which is preliminary data.</text>
</comment>
<protein>
    <recommendedName>
        <fullName evidence="3">Dipeptidase</fullName>
    </recommendedName>
</protein>
<evidence type="ECO:0000313" key="1">
    <source>
        <dbReference type="EMBL" id="KAF0845271.1"/>
    </source>
</evidence>
<gene>
    <name evidence="1" type="ORF">FNL39_10879</name>
</gene>
<organism evidence="1 2">
    <name type="scientific">Nocardia caishijiensis</name>
    <dbReference type="NCBI Taxonomy" id="184756"/>
    <lineage>
        <taxon>Bacteria</taxon>
        <taxon>Bacillati</taxon>
        <taxon>Actinomycetota</taxon>
        <taxon>Actinomycetes</taxon>
        <taxon>Mycobacteriales</taxon>
        <taxon>Nocardiaceae</taxon>
        <taxon>Nocardia</taxon>
    </lineage>
</organism>
<dbReference type="Proteomes" id="UP000798951">
    <property type="component" value="Unassembled WGS sequence"/>
</dbReference>
<dbReference type="RefSeq" id="WP_067986470.1">
    <property type="nucleotide sequence ID" value="NZ_VMSD01000008.1"/>
</dbReference>
<dbReference type="EMBL" id="VMSD01000008">
    <property type="protein sequence ID" value="KAF0845271.1"/>
    <property type="molecule type" value="Genomic_DNA"/>
</dbReference>
<evidence type="ECO:0000313" key="2">
    <source>
        <dbReference type="Proteomes" id="UP000798951"/>
    </source>
</evidence>
<keyword evidence="2" id="KW-1185">Reference proteome</keyword>
<name>A0ABQ6YHT7_9NOCA</name>